<evidence type="ECO:0000313" key="1">
    <source>
        <dbReference type="EMBL" id="MWV29152.1"/>
    </source>
</evidence>
<gene>
    <name evidence="1" type="ORF">GRF63_14705</name>
</gene>
<keyword evidence="2" id="KW-1185">Reference proteome</keyword>
<dbReference type="RefSeq" id="WP_160486764.1">
    <property type="nucleotide sequence ID" value="NZ_WUBR01000003.1"/>
</dbReference>
<protein>
    <submittedName>
        <fullName evidence="1">Uncharacterized protein</fullName>
    </submittedName>
</protein>
<reference evidence="1 2" key="1">
    <citation type="submission" date="2019-12" db="EMBL/GenBank/DDBJ databases">
        <authorList>
            <person name="Lee S.D."/>
        </authorList>
    </citation>
    <scope>NUCLEOTIDE SEQUENCE [LARGE SCALE GENOMIC DNA]</scope>
    <source>
        <strain evidence="1 2">GH3-10</strain>
    </source>
</reference>
<proteinExistence type="predicted"/>
<evidence type="ECO:0000313" key="2">
    <source>
        <dbReference type="Proteomes" id="UP000461409"/>
    </source>
</evidence>
<accession>A0A844XHI3</accession>
<dbReference type="Proteomes" id="UP000461409">
    <property type="component" value="Unassembled WGS sequence"/>
</dbReference>
<dbReference type="EMBL" id="WUBR01000003">
    <property type="protein sequence ID" value="MWV29152.1"/>
    <property type="molecule type" value="Genomic_DNA"/>
</dbReference>
<comment type="caution">
    <text evidence="1">The sequence shown here is derived from an EMBL/GenBank/DDBJ whole genome shotgun (WGS) entry which is preliminary data.</text>
</comment>
<reference evidence="1 2" key="2">
    <citation type="submission" date="2020-02" db="EMBL/GenBank/DDBJ databases">
        <title>Erythrobacter dongmakensis sp. nov., isolated from a tidal mudflat.</title>
        <authorList>
            <person name="Kim I.S."/>
        </authorList>
    </citation>
    <scope>NUCLEOTIDE SEQUENCE [LARGE SCALE GENOMIC DNA]</scope>
    <source>
        <strain evidence="1 2">GH3-10</strain>
    </source>
</reference>
<organism evidence="1 2">
    <name type="scientific">Aurantiacibacter rhizosphaerae</name>
    <dbReference type="NCBI Taxonomy" id="2691582"/>
    <lineage>
        <taxon>Bacteria</taxon>
        <taxon>Pseudomonadati</taxon>
        <taxon>Pseudomonadota</taxon>
        <taxon>Alphaproteobacteria</taxon>
        <taxon>Sphingomonadales</taxon>
        <taxon>Erythrobacteraceae</taxon>
        <taxon>Aurantiacibacter</taxon>
    </lineage>
</organism>
<sequence length="104" mass="12122">MSESLLEKQFTAALMEAYLRAKSEAGYHATVFFRMLNDYGGLETARRLISAPKESEGYTALWELGRLDLTVEAVVWDNAKWHSLFTEEEMARARKRLSDYRYFD</sequence>
<name>A0A844XHI3_9SPHN</name>
<dbReference type="AlphaFoldDB" id="A0A844XHI3"/>